<feature type="compositionally biased region" description="Basic and acidic residues" evidence="2">
    <location>
        <begin position="703"/>
        <end position="917"/>
    </location>
</feature>
<dbReference type="GO" id="GO:0005737">
    <property type="term" value="C:cytoplasm"/>
    <property type="evidence" value="ECO:0007669"/>
    <property type="project" value="TreeGrafter"/>
</dbReference>
<keyword evidence="3" id="KW-1133">Transmembrane helix</keyword>
<evidence type="ECO:0008006" key="6">
    <source>
        <dbReference type="Google" id="ProtNLM"/>
    </source>
</evidence>
<feature type="compositionally biased region" description="Basic and acidic residues" evidence="2">
    <location>
        <begin position="1214"/>
        <end position="1247"/>
    </location>
</feature>
<evidence type="ECO:0000256" key="3">
    <source>
        <dbReference type="SAM" id="Phobius"/>
    </source>
</evidence>
<organism evidence="4 5">
    <name type="scientific">Albula glossodonta</name>
    <name type="common">roundjaw bonefish</name>
    <dbReference type="NCBI Taxonomy" id="121402"/>
    <lineage>
        <taxon>Eukaryota</taxon>
        <taxon>Metazoa</taxon>
        <taxon>Chordata</taxon>
        <taxon>Craniata</taxon>
        <taxon>Vertebrata</taxon>
        <taxon>Euteleostomi</taxon>
        <taxon>Actinopterygii</taxon>
        <taxon>Neopterygii</taxon>
        <taxon>Teleostei</taxon>
        <taxon>Albuliformes</taxon>
        <taxon>Albulidae</taxon>
        <taxon>Albula</taxon>
    </lineage>
</organism>
<dbReference type="InterPro" id="IPR039303">
    <property type="entry name" value="CCDC50"/>
</dbReference>
<feature type="compositionally biased region" description="Basic and acidic residues" evidence="2">
    <location>
        <begin position="467"/>
        <end position="479"/>
    </location>
</feature>
<feature type="compositionally biased region" description="Basic and acidic residues" evidence="2">
    <location>
        <begin position="925"/>
        <end position="936"/>
    </location>
</feature>
<feature type="compositionally biased region" description="Basic residues" evidence="2">
    <location>
        <begin position="1248"/>
        <end position="1257"/>
    </location>
</feature>
<feature type="compositionally biased region" description="Basic and acidic residues" evidence="2">
    <location>
        <begin position="610"/>
        <end position="636"/>
    </location>
</feature>
<proteinExistence type="predicted"/>
<feature type="region of interest" description="Disordered" evidence="2">
    <location>
        <begin position="447"/>
        <end position="1076"/>
    </location>
</feature>
<feature type="compositionally biased region" description="Basic and acidic residues" evidence="2">
    <location>
        <begin position="503"/>
        <end position="513"/>
    </location>
</feature>
<feature type="compositionally biased region" description="Basic residues" evidence="2">
    <location>
        <begin position="944"/>
        <end position="959"/>
    </location>
</feature>
<feature type="compositionally biased region" description="Basic and acidic residues" evidence="2">
    <location>
        <begin position="520"/>
        <end position="549"/>
    </location>
</feature>
<comment type="caution">
    <text evidence="4">The sequence shown here is derived from an EMBL/GenBank/DDBJ whole genome shotgun (WGS) entry which is preliminary data.</text>
</comment>
<keyword evidence="3" id="KW-0472">Membrane</keyword>
<sequence length="1257" mass="145539">MTHPRYVLVQLVVVVFPGRSAPLFFTVAKAQYIMSTVLSLPSHQEPRTVHHIRLSSSLLNDLPPSLEEYSAPDNVTGRSNGVLRFETLKNGTRKSVLYDQAFSGGVELVTPLSSADCLLSLPEGQERSDNEIAQEIQEQLVRQAEQQRQQEENDEVMADVFLNETKQNPGNVFGHPTQQKTVSVPRTVGEVTAGQATASTAVNPRPAIARKLQEREMKEERKRQKQLEANADEEFYDEKGASEEELLQAASSGGSVVNEEGEGGRHCSACTSSLKATVPLALCISGPCALNLGFAVEPVGFEVKVQQVAGRACQNHAPRQPPPTPTLTPSATWTMEFGFNFRTWAAGSSGPSHLITVVLGRAEASYGFVREAPYSGHAPADRVTGSFTRADPVLPSCSMHLSLCYITVLPHRRTTNAVEAAGMTELARSACRPSDTVKALTAVRFAQTPCPAPPPPHTPRPPQTGHTSKEPPDLSRYPERGPPPSSPDRLPEQGYADCSQWNHSERYPSDSSKDGYPSHSSKDRYPSDSSRDRHPSDYSKERYPSDPSKDGYPSHSSKDRYPSDSSKDRYPSDSKKDRYPSDSNKDRYPSDSSKDRYPSDSSKYQYPSDFGKDRGRYPRYNPPEHTHGRYPEHHLVESSMGGKYPEHYPTDSRKAKYPEHYPLDSKGGEYPKHEPLDPWKGDSSKDLMKEAHGSQSLFPMEGQELRKEPEPPDPERVVRRKEWPNGQQKHTDWEREKGRDRQREMEKERKRGRDRQKEMEREWERERERGRDRPRETEMERERQREMERDREKERERERGRDRPRETEVERERDREKERERERGRDRPRETEMEREWERERQREMERDREKERERERGRDRPRETQMEREWERERDREKERERGRDRPRETEMERDIELQREGGRNDERERERDRHRERGKGRNANRDKSRDRFLDGDGGPEAHRHRNRDPSRERHKHRDYSLEGHRHRDRDHSRDRHRHRDGDDNRDRHRHRDGDDNRDRHRHRDGDDAVPGPSRVWSGEDWDEVSVRQRVHSGPDEVFEDPSPRTHRREEKRGPREPHSRAPRARSHPREPGMGGAPLATAAVAAGGVVLGEAQDIFILLLLFFLLLFLSSGICTHFCGLSSDTFVLDCMFVLPPTGRKVRGEFGMREATQGITRLDLREQELRDLEVARRLQEEELKASQRDKRAAQVAQDEEIARLLMEEEKKLLKKSREKPCAEKKRPEGDWKPAPEEVVRPRSREDYEHQRPRNHKPTRLD</sequence>
<dbReference type="PANTHER" id="PTHR22115:SF1">
    <property type="entry name" value="COILED-COIL DOMAIN-CONTAINING PROTEIN 50"/>
    <property type="match status" value="1"/>
</dbReference>
<feature type="compositionally biased region" description="Basic and acidic residues" evidence="2">
    <location>
        <begin position="556"/>
        <end position="598"/>
    </location>
</feature>
<feature type="compositionally biased region" description="Basic and acidic residues" evidence="2">
    <location>
        <begin position="960"/>
        <end position="1008"/>
    </location>
</feature>
<evidence type="ECO:0000256" key="2">
    <source>
        <dbReference type="SAM" id="MobiDB-lite"/>
    </source>
</evidence>
<dbReference type="AlphaFoldDB" id="A0A8T2NVI3"/>
<feature type="region of interest" description="Disordered" evidence="2">
    <location>
        <begin position="1210"/>
        <end position="1257"/>
    </location>
</feature>
<dbReference type="GO" id="GO:0031625">
    <property type="term" value="F:ubiquitin protein ligase binding"/>
    <property type="evidence" value="ECO:0007669"/>
    <property type="project" value="TreeGrafter"/>
</dbReference>
<dbReference type="PANTHER" id="PTHR22115">
    <property type="entry name" value="C3ORF6 PROTEIN-RELATED"/>
    <property type="match status" value="1"/>
</dbReference>
<keyword evidence="5" id="KW-1185">Reference proteome</keyword>
<keyword evidence="3" id="KW-0812">Transmembrane</keyword>
<feature type="compositionally biased region" description="Basic and acidic residues" evidence="2">
    <location>
        <begin position="644"/>
        <end position="692"/>
    </location>
</feature>
<accession>A0A8T2NVI3</accession>
<name>A0A8T2NVI3_9TELE</name>
<feature type="compositionally biased region" description="Basic and acidic residues" evidence="2">
    <location>
        <begin position="1043"/>
        <end position="1061"/>
    </location>
</feature>
<evidence type="ECO:0000313" key="5">
    <source>
        <dbReference type="Proteomes" id="UP000824540"/>
    </source>
</evidence>
<dbReference type="Proteomes" id="UP000824540">
    <property type="component" value="Unassembled WGS sequence"/>
</dbReference>
<keyword evidence="1" id="KW-0175">Coiled coil</keyword>
<evidence type="ECO:0000313" key="4">
    <source>
        <dbReference type="EMBL" id="KAG9341602.1"/>
    </source>
</evidence>
<dbReference type="OrthoDB" id="9994767at2759"/>
<protein>
    <recommendedName>
        <fullName evidence="6">Coiled-coil domain-containing protein</fullName>
    </recommendedName>
</protein>
<gene>
    <name evidence="4" type="ORF">JZ751_019118</name>
</gene>
<evidence type="ECO:0000256" key="1">
    <source>
        <dbReference type="SAM" id="Coils"/>
    </source>
</evidence>
<feature type="coiled-coil region" evidence="1">
    <location>
        <begin position="1158"/>
        <end position="1185"/>
    </location>
</feature>
<dbReference type="EMBL" id="JAFBMS010000034">
    <property type="protein sequence ID" value="KAG9341602.1"/>
    <property type="molecule type" value="Genomic_DNA"/>
</dbReference>
<feature type="compositionally biased region" description="Pro residues" evidence="2">
    <location>
        <begin position="450"/>
        <end position="462"/>
    </location>
</feature>
<feature type="transmembrane region" description="Helical" evidence="3">
    <location>
        <begin position="1098"/>
        <end position="1122"/>
    </location>
</feature>
<reference evidence="4" key="1">
    <citation type="thesis" date="2021" institute="BYU ScholarsArchive" country="Provo, UT, USA">
        <title>Applications of and Algorithms for Genome Assembly and Genomic Analyses with an Emphasis on Marine Teleosts.</title>
        <authorList>
            <person name="Pickett B.D."/>
        </authorList>
    </citation>
    <scope>NUCLEOTIDE SEQUENCE</scope>
    <source>
        <strain evidence="4">HI-2016</strain>
    </source>
</reference>